<keyword evidence="7" id="KW-0966">Cell projection</keyword>
<keyword evidence="3 6" id="KW-0963">Cytoplasm</keyword>
<keyword evidence="7" id="KW-0282">Flagellum</keyword>
<keyword evidence="8" id="KW-1185">Reference proteome</keyword>
<evidence type="ECO:0000313" key="8">
    <source>
        <dbReference type="Proteomes" id="UP000242205"/>
    </source>
</evidence>
<protein>
    <recommendedName>
        <fullName evidence="6">Flagellar secretion chaperone FliS</fullName>
    </recommendedName>
</protein>
<organism evidence="7 8">
    <name type="scientific">Pseudazoarcus pumilus</name>
    <dbReference type="NCBI Taxonomy" id="2067960"/>
    <lineage>
        <taxon>Bacteria</taxon>
        <taxon>Pseudomonadati</taxon>
        <taxon>Pseudomonadota</taxon>
        <taxon>Betaproteobacteria</taxon>
        <taxon>Rhodocyclales</taxon>
        <taxon>Zoogloeaceae</taxon>
        <taxon>Pseudazoarcus</taxon>
    </lineage>
</organism>
<dbReference type="SUPFAM" id="SSF101116">
    <property type="entry name" value="Flagellar export chaperone FliS"/>
    <property type="match status" value="1"/>
</dbReference>
<dbReference type="GO" id="GO:0071973">
    <property type="term" value="P:bacterial-type flagellum-dependent cell motility"/>
    <property type="evidence" value="ECO:0007669"/>
    <property type="project" value="TreeGrafter"/>
</dbReference>
<proteinExistence type="inferred from homology"/>
<dbReference type="Proteomes" id="UP000242205">
    <property type="component" value="Chromosome"/>
</dbReference>
<comment type="similarity">
    <text evidence="2 6">Belongs to the FliS family.</text>
</comment>
<evidence type="ECO:0000256" key="4">
    <source>
        <dbReference type="ARBA" id="ARBA00022795"/>
    </source>
</evidence>
<dbReference type="NCBIfam" id="TIGR00208">
    <property type="entry name" value="fliS"/>
    <property type="match status" value="1"/>
</dbReference>
<dbReference type="OrthoDB" id="9792010at2"/>
<evidence type="ECO:0000256" key="2">
    <source>
        <dbReference type="ARBA" id="ARBA00008787"/>
    </source>
</evidence>
<dbReference type="PANTHER" id="PTHR34773:SF1">
    <property type="entry name" value="FLAGELLAR SECRETION CHAPERONE FLIS"/>
    <property type="match status" value="1"/>
</dbReference>
<dbReference type="Gene3D" id="1.20.120.340">
    <property type="entry name" value="Flagellar protein FliS"/>
    <property type="match status" value="1"/>
</dbReference>
<accession>A0A2I6S8D9</accession>
<dbReference type="GO" id="GO:0044780">
    <property type="term" value="P:bacterial-type flagellum assembly"/>
    <property type="evidence" value="ECO:0007669"/>
    <property type="project" value="InterPro"/>
</dbReference>
<reference evidence="7" key="2">
    <citation type="journal article" date="2019" name="Int. J. Syst. Evol. Microbiol.">
        <title>Azoarcus pumilus sp. nov., isolated from seawater in Sanya, China.</title>
        <authorList>
            <person name="Fu G.Y."/>
            <person name="Yu X.Y."/>
            <person name="Yu X.D."/>
            <person name="Zhao Z."/>
            <person name="Chen C."/>
            <person name="Wang R.J."/>
            <person name="Wu M."/>
            <person name="Zhang X.Q."/>
        </authorList>
    </citation>
    <scope>NUCLEOTIDE SEQUENCE</scope>
    <source>
        <strain evidence="7">SY39</strain>
    </source>
</reference>
<keyword evidence="5" id="KW-0143">Chaperone</keyword>
<dbReference type="AlphaFoldDB" id="A0A2I6S8D9"/>
<dbReference type="EMBL" id="CP025682">
    <property type="protein sequence ID" value="AUN95525.1"/>
    <property type="molecule type" value="Genomic_DNA"/>
</dbReference>
<name>A0A2I6S8D9_9RHOO</name>
<dbReference type="GO" id="GO:0005829">
    <property type="term" value="C:cytosol"/>
    <property type="evidence" value="ECO:0007669"/>
    <property type="project" value="UniProtKB-SubCell"/>
</dbReference>
<evidence type="ECO:0000256" key="1">
    <source>
        <dbReference type="ARBA" id="ARBA00004514"/>
    </source>
</evidence>
<keyword evidence="7" id="KW-0969">Cilium</keyword>
<gene>
    <name evidence="7" type="primary">fliS</name>
    <name evidence="7" type="ORF">C0099_11650</name>
</gene>
<evidence type="ECO:0000256" key="3">
    <source>
        <dbReference type="ARBA" id="ARBA00022490"/>
    </source>
</evidence>
<keyword evidence="4 6" id="KW-1005">Bacterial flagellum biogenesis</keyword>
<comment type="subcellular location">
    <subcellularLocation>
        <location evidence="1 6">Cytoplasm</location>
        <location evidence="1 6">Cytosol</location>
    </subcellularLocation>
</comment>
<evidence type="ECO:0000256" key="5">
    <source>
        <dbReference type="ARBA" id="ARBA00023186"/>
    </source>
</evidence>
<reference evidence="7" key="1">
    <citation type="submission" date="2018-01" db="EMBL/GenBank/DDBJ databases">
        <authorList>
            <person name="Fu G.-Y."/>
        </authorList>
    </citation>
    <scope>NUCLEOTIDE SEQUENCE [LARGE SCALE GENOMIC DNA]</scope>
    <source>
        <strain evidence="7">SY39</strain>
    </source>
</reference>
<dbReference type="KEGG" id="atw:C0099_11650"/>
<dbReference type="InterPro" id="IPR036584">
    <property type="entry name" value="FliS_sf"/>
</dbReference>
<dbReference type="Pfam" id="PF02561">
    <property type="entry name" value="FliS"/>
    <property type="match status" value="1"/>
</dbReference>
<sequence>MFGTTNRAAAYSRVGVETGVSAADPHQLILMLFDGAIMSITSASAAMERKEVAAKGASLSKAIEIISNGLDASLDHEAGGELSLRLSALYDYMTERLIHANAHNDREALDEVLRLLGGLRESWQAIGPEVTGNRGDGS</sequence>
<dbReference type="PANTHER" id="PTHR34773">
    <property type="entry name" value="FLAGELLAR SECRETION CHAPERONE FLIS"/>
    <property type="match status" value="1"/>
</dbReference>
<evidence type="ECO:0000256" key="6">
    <source>
        <dbReference type="PIRNR" id="PIRNR039090"/>
    </source>
</evidence>
<evidence type="ECO:0000313" key="7">
    <source>
        <dbReference type="EMBL" id="AUN95525.1"/>
    </source>
</evidence>
<dbReference type="InterPro" id="IPR003713">
    <property type="entry name" value="FliS"/>
</dbReference>
<dbReference type="PIRSF" id="PIRSF039090">
    <property type="entry name" value="Flis"/>
    <property type="match status" value="1"/>
</dbReference>
<dbReference type="RefSeq" id="WP_102247573.1">
    <property type="nucleotide sequence ID" value="NZ_CP025682.1"/>
</dbReference>
<dbReference type="CDD" id="cd16098">
    <property type="entry name" value="FliS"/>
    <property type="match status" value="1"/>
</dbReference>